<dbReference type="GO" id="GO:0008710">
    <property type="term" value="F:8-amino-7-oxononanoate synthase activity"/>
    <property type="evidence" value="ECO:0007669"/>
    <property type="project" value="UniProtKB-UniRule"/>
</dbReference>
<evidence type="ECO:0000259" key="12">
    <source>
        <dbReference type="Pfam" id="PF00155"/>
    </source>
</evidence>
<organism evidence="13 14">
    <name type="scientific">Ammoniphilus oxalaticus</name>
    <dbReference type="NCBI Taxonomy" id="66863"/>
    <lineage>
        <taxon>Bacteria</taxon>
        <taxon>Bacillati</taxon>
        <taxon>Bacillota</taxon>
        <taxon>Bacilli</taxon>
        <taxon>Bacillales</taxon>
        <taxon>Paenibacillaceae</taxon>
        <taxon>Aneurinibacillus group</taxon>
        <taxon>Ammoniphilus</taxon>
    </lineage>
</organism>
<evidence type="ECO:0000313" key="14">
    <source>
        <dbReference type="Proteomes" id="UP000284219"/>
    </source>
</evidence>
<dbReference type="Gene3D" id="3.40.640.10">
    <property type="entry name" value="Type I PLP-dependent aspartate aminotransferase-like (Major domain)"/>
    <property type="match status" value="1"/>
</dbReference>
<comment type="pathway">
    <text evidence="3 11">Cofactor biosynthesis; biotin biosynthesis.</text>
</comment>
<dbReference type="PROSITE" id="PS00599">
    <property type="entry name" value="AA_TRANSFER_CLASS_2"/>
    <property type="match status" value="1"/>
</dbReference>
<dbReference type="InterPro" id="IPR004723">
    <property type="entry name" value="AONS_Archaea/Proteobacteria"/>
</dbReference>
<dbReference type="Pfam" id="PF00155">
    <property type="entry name" value="Aminotran_1_2"/>
    <property type="match status" value="1"/>
</dbReference>
<dbReference type="RefSeq" id="WP_120188277.1">
    <property type="nucleotide sequence ID" value="NZ_MCHY01000006.1"/>
</dbReference>
<name>A0A419SMT8_9BACL</name>
<evidence type="ECO:0000313" key="13">
    <source>
        <dbReference type="EMBL" id="RKD25607.1"/>
    </source>
</evidence>
<keyword evidence="14" id="KW-1185">Reference proteome</keyword>
<comment type="similarity">
    <text evidence="4 11">Belongs to the class-II pyridoxal-phosphate-dependent aminotransferase family. BioF subfamily.</text>
</comment>
<sequence>MDPQWRRELIEELDQLKAREQLRTLSVAEAAVEPWLKLNGRRMLNMASNNYLGLAGDARLKDAAQSALEVYGAGATASRLIVGNHPLYEQAETALHAWKGNLPSQAGLILNSGYTANLGVICALVGRNDVVFSDRLNHASIVDGIVLSRAQHRRYRHNDLDHLESLLKKSTARRKLIVTDSVFSMDGDRADLAGLVALKERYRAMLMVDEAHSSGLYGPQGAGLVQSLGLQEQVEIQMGTFSKALGSLGAYIVGEKWLIDYLINHMRSFIYTTALPPATLGSIIAAIELVQRKAERRIQLWEHTQYMRSELRQLGFELGSGDTQIIPIVIGSNERTVAFSLRLQEAGIAAIAVRPPTVPENQARLRLTVMATHQLRDLEWAVAQLAAVGRELGVIGR</sequence>
<evidence type="ECO:0000256" key="8">
    <source>
        <dbReference type="ARBA" id="ARBA00022898"/>
    </source>
</evidence>
<dbReference type="PANTHER" id="PTHR13693:SF100">
    <property type="entry name" value="8-AMINO-7-OXONONANOATE SYNTHASE"/>
    <property type="match status" value="1"/>
</dbReference>
<comment type="function">
    <text evidence="2 11">Catalyzes the decarboxylative condensation of pimeloyl-[acyl-carrier protein] and L-alanine to produce 8-amino-7-oxononanoate (AON), [acyl-carrier protein], and carbon dioxide.</text>
</comment>
<gene>
    <name evidence="13" type="ORF">BEP19_01300</name>
</gene>
<proteinExistence type="inferred from homology"/>
<feature type="modified residue" description="N6-(pyridoxal phosphate)lysine" evidence="10">
    <location>
        <position position="243"/>
    </location>
</feature>
<keyword evidence="7" id="KW-0093">Biotin biosynthesis</keyword>
<comment type="caution">
    <text evidence="13">The sequence shown here is derived from an EMBL/GenBank/DDBJ whole genome shotgun (WGS) entry which is preliminary data.</text>
</comment>
<dbReference type="OrthoDB" id="9807157at2"/>
<comment type="subunit">
    <text evidence="5 11">Homodimer.</text>
</comment>
<reference evidence="13 14" key="1">
    <citation type="submission" date="2016-08" db="EMBL/GenBank/DDBJ databases">
        <title>Novel Firmicute Genomes.</title>
        <authorList>
            <person name="Poppleton D.I."/>
            <person name="Gribaldo S."/>
        </authorList>
    </citation>
    <scope>NUCLEOTIDE SEQUENCE [LARGE SCALE GENOMIC DNA]</scope>
    <source>
        <strain evidence="13 14">RAOx-1</strain>
    </source>
</reference>
<comment type="catalytic activity">
    <reaction evidence="9 11">
        <text>6-carboxyhexanoyl-[ACP] + L-alanine + H(+) = (8S)-8-amino-7-oxononanoate + holo-[ACP] + CO2</text>
        <dbReference type="Rhea" id="RHEA:42288"/>
        <dbReference type="Rhea" id="RHEA-COMP:9685"/>
        <dbReference type="Rhea" id="RHEA-COMP:9955"/>
        <dbReference type="ChEBI" id="CHEBI:15378"/>
        <dbReference type="ChEBI" id="CHEBI:16526"/>
        <dbReference type="ChEBI" id="CHEBI:57972"/>
        <dbReference type="ChEBI" id="CHEBI:64479"/>
        <dbReference type="ChEBI" id="CHEBI:78846"/>
        <dbReference type="ChEBI" id="CHEBI:149468"/>
        <dbReference type="EC" id="2.3.1.47"/>
    </reaction>
</comment>
<accession>A0A419SMT8</accession>
<evidence type="ECO:0000256" key="3">
    <source>
        <dbReference type="ARBA" id="ARBA00004746"/>
    </source>
</evidence>
<evidence type="ECO:0000256" key="4">
    <source>
        <dbReference type="ARBA" id="ARBA00010008"/>
    </source>
</evidence>
<evidence type="ECO:0000256" key="7">
    <source>
        <dbReference type="ARBA" id="ARBA00022756"/>
    </source>
</evidence>
<keyword evidence="8 10" id="KW-0663">Pyridoxal phosphate</keyword>
<evidence type="ECO:0000256" key="10">
    <source>
        <dbReference type="PIRSR" id="PIRSR604723-51"/>
    </source>
</evidence>
<dbReference type="InterPro" id="IPR015422">
    <property type="entry name" value="PyrdxlP-dep_Trfase_small"/>
</dbReference>
<feature type="domain" description="Aminotransferase class I/classII large" evidence="12">
    <location>
        <begin position="42"/>
        <end position="383"/>
    </location>
</feature>
<evidence type="ECO:0000256" key="6">
    <source>
        <dbReference type="ARBA" id="ARBA00022679"/>
    </source>
</evidence>
<dbReference type="NCBIfam" id="TIGR00858">
    <property type="entry name" value="bioF"/>
    <property type="match status" value="1"/>
</dbReference>
<dbReference type="InterPro" id="IPR004839">
    <property type="entry name" value="Aminotransferase_I/II_large"/>
</dbReference>
<dbReference type="InterPro" id="IPR015424">
    <property type="entry name" value="PyrdxlP-dep_Trfase"/>
</dbReference>
<protein>
    <recommendedName>
        <fullName evidence="11">8-amino-7-ketopelargonate synthase</fullName>
        <ecNumber evidence="11">2.3.1.47</ecNumber>
    </recommendedName>
</protein>
<dbReference type="UniPathway" id="UPA00078"/>
<dbReference type="EMBL" id="MCHY01000006">
    <property type="protein sequence ID" value="RKD25607.1"/>
    <property type="molecule type" value="Genomic_DNA"/>
</dbReference>
<evidence type="ECO:0000256" key="9">
    <source>
        <dbReference type="ARBA" id="ARBA00047715"/>
    </source>
</evidence>
<dbReference type="AlphaFoldDB" id="A0A419SMT8"/>
<evidence type="ECO:0000256" key="2">
    <source>
        <dbReference type="ARBA" id="ARBA00002513"/>
    </source>
</evidence>
<dbReference type="PANTHER" id="PTHR13693">
    <property type="entry name" value="CLASS II AMINOTRANSFERASE/8-AMINO-7-OXONONANOATE SYNTHASE"/>
    <property type="match status" value="1"/>
</dbReference>
<dbReference type="SUPFAM" id="SSF53383">
    <property type="entry name" value="PLP-dependent transferases"/>
    <property type="match status" value="1"/>
</dbReference>
<evidence type="ECO:0000256" key="1">
    <source>
        <dbReference type="ARBA" id="ARBA00001933"/>
    </source>
</evidence>
<comment type="cofactor">
    <cofactor evidence="1 10 11">
        <name>pyridoxal 5'-phosphate</name>
        <dbReference type="ChEBI" id="CHEBI:597326"/>
    </cofactor>
</comment>
<dbReference type="Proteomes" id="UP000284219">
    <property type="component" value="Unassembled WGS sequence"/>
</dbReference>
<dbReference type="InterPro" id="IPR050087">
    <property type="entry name" value="AON_synthase_class-II"/>
</dbReference>
<dbReference type="Gene3D" id="3.90.1150.10">
    <property type="entry name" value="Aspartate Aminotransferase, domain 1"/>
    <property type="match status" value="1"/>
</dbReference>
<dbReference type="InterPro" id="IPR015421">
    <property type="entry name" value="PyrdxlP-dep_Trfase_major"/>
</dbReference>
<dbReference type="CDD" id="cd06454">
    <property type="entry name" value="KBL_like"/>
    <property type="match status" value="1"/>
</dbReference>
<dbReference type="InterPro" id="IPR001917">
    <property type="entry name" value="Aminotrans_II_pyridoxalP_BS"/>
</dbReference>
<dbReference type="GO" id="GO:0009102">
    <property type="term" value="P:biotin biosynthetic process"/>
    <property type="evidence" value="ECO:0007669"/>
    <property type="project" value="UniProtKB-UniRule"/>
</dbReference>
<evidence type="ECO:0000256" key="11">
    <source>
        <dbReference type="RuleBase" id="RU003693"/>
    </source>
</evidence>
<evidence type="ECO:0000256" key="5">
    <source>
        <dbReference type="ARBA" id="ARBA00011738"/>
    </source>
</evidence>
<keyword evidence="6 11" id="KW-0808">Transferase</keyword>
<dbReference type="EC" id="2.3.1.47" evidence="11"/>
<dbReference type="GO" id="GO:0030170">
    <property type="term" value="F:pyridoxal phosphate binding"/>
    <property type="evidence" value="ECO:0007669"/>
    <property type="project" value="InterPro"/>
</dbReference>